<keyword evidence="3" id="KW-0396">Initiation factor</keyword>
<dbReference type="GO" id="GO:0001042">
    <property type="term" value="F:RNA polymerase I core binding"/>
    <property type="evidence" value="ECO:0007669"/>
    <property type="project" value="TreeGrafter"/>
</dbReference>
<reference evidence="3" key="1">
    <citation type="submission" date="2021-05" db="EMBL/GenBank/DDBJ databases">
        <authorList>
            <person name="Alioto T."/>
            <person name="Alioto T."/>
            <person name="Gomez Garrido J."/>
        </authorList>
    </citation>
    <scope>NUCLEOTIDE SEQUENCE</scope>
</reference>
<protein>
    <submittedName>
        <fullName evidence="3">RNA polymerase I-specific transcription initiation factor RRN3</fullName>
    </submittedName>
</protein>
<dbReference type="GO" id="GO:0001181">
    <property type="term" value="F:RNA polymerase I general transcription initiation factor activity"/>
    <property type="evidence" value="ECO:0007669"/>
    <property type="project" value="InterPro"/>
</dbReference>
<sequence length="707" mass="79218">MSVFSSGKRSSVSKKSSLTNNSTRSSLSGNSTRSSLPSGRVVNTEKHKAVRFELLKNLDVTSVLQKVYKEQEQKDYDTLIRIIQDSEFVVQDAELLKLLTAAKDSIPYLNEKLRVFVQVLLVFQWCTRGPDVVAAYKAFILELCKEQPFYTGLVVEQLVVSFTKVSEPDKINQWLNGFPPDTDRSSFSHIHSLLISLLSTSIITTDLFMEKAWSFYPHHNLPCAFLSYTHNLLELTSHACLDPCRKQVFNLVIQKLIHLDTLATKEEIDKAESDHEENLLSSAEIFNMDEDAGMTASGGGPSETLVMHHTVANLLDLCLMRFFKYIQSVCFDTSRPPTSPYSTDRLSSAAVLSDVANNSSSTFLSPANCSSKGSSKSNKLKSPSSLDPVPTSPGGLPLSPAPLTIDWDRTRVLFNELLAVFESTILPTHGLTHVPFLVFYFCSFRLNVAENFVEFLWKKITNRKVYNIFRSSCCLYVSSLLIHGHFIPVRVIKTCLNEMSVWLHSYLDSLDLTDEESCSRLKHPVFYSVCQTLFSVITHKHLILVDTKKNMKFLQSLNLSRLVLSPLNPLRSLHPSLVSAFASVTRTYQIVYCYNVIHSNARLDALPIVTVDQEGNITKLNTVQALDMYSPFASFLLIRCKSIITPSIHCQGDPIPTLSSPSRQSNYQEFQQVPIDGNKTNNNDEDDFLMSVDGACMSLSVNMSVSA</sequence>
<organism evidence="3">
    <name type="scientific">Cacopsylla melanoneura</name>
    <dbReference type="NCBI Taxonomy" id="428564"/>
    <lineage>
        <taxon>Eukaryota</taxon>
        <taxon>Metazoa</taxon>
        <taxon>Ecdysozoa</taxon>
        <taxon>Arthropoda</taxon>
        <taxon>Hexapoda</taxon>
        <taxon>Insecta</taxon>
        <taxon>Pterygota</taxon>
        <taxon>Neoptera</taxon>
        <taxon>Paraneoptera</taxon>
        <taxon>Hemiptera</taxon>
        <taxon>Sternorrhyncha</taxon>
        <taxon>Psylloidea</taxon>
        <taxon>Psyllidae</taxon>
        <taxon>Psyllinae</taxon>
        <taxon>Cacopsylla</taxon>
    </lineage>
</organism>
<dbReference type="GO" id="GO:0005634">
    <property type="term" value="C:nucleus"/>
    <property type="evidence" value="ECO:0007669"/>
    <property type="project" value="TreeGrafter"/>
</dbReference>
<feature type="compositionally biased region" description="Low complexity" evidence="2">
    <location>
        <begin position="370"/>
        <end position="397"/>
    </location>
</feature>
<dbReference type="InterPro" id="IPR007991">
    <property type="entry name" value="RNA_pol_I_trans_ini_fac_RRN3"/>
</dbReference>
<accession>A0A8D8LUI6</accession>
<keyword evidence="3" id="KW-0648">Protein biosynthesis</keyword>
<dbReference type="AlphaFoldDB" id="A0A8D8LUI6"/>
<proteinExistence type="inferred from homology"/>
<evidence type="ECO:0000313" key="3">
    <source>
        <dbReference type="EMBL" id="CAG6611596.1"/>
    </source>
</evidence>
<dbReference type="EMBL" id="HBUF01022209">
    <property type="protein sequence ID" value="CAG6611596.1"/>
    <property type="molecule type" value="Transcribed_RNA"/>
</dbReference>
<feature type="region of interest" description="Disordered" evidence="2">
    <location>
        <begin position="363"/>
        <end position="397"/>
    </location>
</feature>
<evidence type="ECO:0000256" key="2">
    <source>
        <dbReference type="SAM" id="MobiDB-lite"/>
    </source>
</evidence>
<feature type="compositionally biased region" description="Low complexity" evidence="2">
    <location>
        <begin position="1"/>
        <end position="39"/>
    </location>
</feature>
<evidence type="ECO:0000256" key="1">
    <source>
        <dbReference type="ARBA" id="ARBA00010098"/>
    </source>
</evidence>
<feature type="region of interest" description="Disordered" evidence="2">
    <location>
        <begin position="1"/>
        <end position="40"/>
    </location>
</feature>
<dbReference type="GO" id="GO:0003743">
    <property type="term" value="F:translation initiation factor activity"/>
    <property type="evidence" value="ECO:0007669"/>
    <property type="project" value="UniProtKB-KW"/>
</dbReference>
<dbReference type="PANTHER" id="PTHR12790:SF0">
    <property type="entry name" value="RNA POLYMERASE I-SPECIFIC TRANSCRIPTION INITIATION FACTOR RRN3-RELATED"/>
    <property type="match status" value="1"/>
</dbReference>
<dbReference type="Pfam" id="PF05327">
    <property type="entry name" value="RRN3"/>
    <property type="match status" value="1"/>
</dbReference>
<dbReference type="PANTHER" id="PTHR12790">
    <property type="entry name" value="TRANSCRIPTION INITIATION FACTOR IA RRN3"/>
    <property type="match status" value="1"/>
</dbReference>
<dbReference type="GO" id="GO:0006361">
    <property type="term" value="P:transcription initiation at RNA polymerase I promoter"/>
    <property type="evidence" value="ECO:0007669"/>
    <property type="project" value="InterPro"/>
</dbReference>
<comment type="similarity">
    <text evidence="1">Belongs to the RRN3 family.</text>
</comment>
<name>A0A8D8LUI6_9HEMI</name>